<dbReference type="Pfam" id="PF07690">
    <property type="entry name" value="MFS_1"/>
    <property type="match status" value="1"/>
</dbReference>
<dbReference type="EMBL" id="JAVEPI010000001">
    <property type="protein sequence ID" value="KAK1444681.1"/>
    <property type="molecule type" value="Genomic_DNA"/>
</dbReference>
<keyword evidence="4 7" id="KW-1133">Transmembrane helix</keyword>
<dbReference type="PANTHER" id="PTHR23505:SF52">
    <property type="entry name" value="MAJOR FACILITATOR SUPERFAMILY PROTEIN"/>
    <property type="match status" value="1"/>
</dbReference>
<evidence type="ECO:0000256" key="7">
    <source>
        <dbReference type="SAM" id="Phobius"/>
    </source>
</evidence>
<dbReference type="SUPFAM" id="SSF103473">
    <property type="entry name" value="MFS general substrate transporter"/>
    <property type="match status" value="1"/>
</dbReference>
<keyword evidence="10" id="KW-1185">Reference proteome</keyword>
<organism evidence="9 10">
    <name type="scientific">Babesia gibsoni</name>
    <dbReference type="NCBI Taxonomy" id="33632"/>
    <lineage>
        <taxon>Eukaryota</taxon>
        <taxon>Sar</taxon>
        <taxon>Alveolata</taxon>
        <taxon>Apicomplexa</taxon>
        <taxon>Aconoidasida</taxon>
        <taxon>Piroplasmida</taxon>
        <taxon>Babesiidae</taxon>
        <taxon>Babesia</taxon>
    </lineage>
</organism>
<evidence type="ECO:0000256" key="1">
    <source>
        <dbReference type="ARBA" id="ARBA00004141"/>
    </source>
</evidence>
<dbReference type="PROSITE" id="PS50850">
    <property type="entry name" value="MFS"/>
    <property type="match status" value="1"/>
</dbReference>
<name>A0AAD8PFX2_BABGI</name>
<feature type="transmembrane region" description="Helical" evidence="7">
    <location>
        <begin position="369"/>
        <end position="390"/>
    </location>
</feature>
<dbReference type="PROSITE" id="PS51257">
    <property type="entry name" value="PROKAR_LIPOPROTEIN"/>
    <property type="match status" value="1"/>
</dbReference>
<comment type="caution">
    <text evidence="9">The sequence shown here is derived from an EMBL/GenBank/DDBJ whole genome shotgun (WGS) entry which is preliminary data.</text>
</comment>
<evidence type="ECO:0000259" key="8">
    <source>
        <dbReference type="PROSITE" id="PS50850"/>
    </source>
</evidence>
<feature type="transmembrane region" description="Helical" evidence="7">
    <location>
        <begin position="423"/>
        <end position="445"/>
    </location>
</feature>
<sequence>MVDKVEQPYAKYGTFAVVLYHVCAFVTACDGQLVLVFMRAFEVDLGLSPSSLSAFRTAEFVAGTMISPLWGLLIDSFMINHVYPPLLFLGGVVCILLACVSNYPFIIFLRLLHGFAMSSTGPVVHKIITESRSNSEMATFYGFYIACMGAGYLASILCCSKLSLTKVAGYYGWRLCYVVMSLLWFTKCVLVYFYLKPEDESKSNARPTSLSGVKSELKEVLKNVKQVLRIRTFWVLVFVTIATNAPASITVYLMMYFQYCGLSDMMAGIACGVMAVGTFAGSILGGFIADFCQRKSEKYGRLLLGAIVIAIRLIFISLLLAIPIKDSSLQWYNWIELALFGVSALTFANVDRPTLVAVVPRENQALGVALIRVIADLPSWGAYIPLIGFMSEKSFGYVKTSELVEDMDPLIRDGNATALRKSMLYVACFGVLCNLFLYAAVCFTYPDDFEKKKRQDMILENP</sequence>
<dbReference type="AlphaFoldDB" id="A0AAD8PFX2"/>
<comment type="subcellular location">
    <subcellularLocation>
        <location evidence="1">Membrane</location>
        <topology evidence="1">Multi-pass membrane protein</topology>
    </subcellularLocation>
</comment>
<evidence type="ECO:0000256" key="3">
    <source>
        <dbReference type="ARBA" id="ARBA00022692"/>
    </source>
</evidence>
<gene>
    <name evidence="9" type="ORF">BgAZ_105870</name>
</gene>
<dbReference type="Gene3D" id="1.20.1250.20">
    <property type="entry name" value="MFS general substrate transporter like domains"/>
    <property type="match status" value="1"/>
</dbReference>
<evidence type="ECO:0000256" key="2">
    <source>
        <dbReference type="ARBA" id="ARBA00022448"/>
    </source>
</evidence>
<dbReference type="Proteomes" id="UP001230268">
    <property type="component" value="Unassembled WGS sequence"/>
</dbReference>
<proteinExistence type="inferred from homology"/>
<dbReference type="PANTHER" id="PTHR23505">
    <property type="entry name" value="SPINSTER"/>
    <property type="match status" value="1"/>
</dbReference>
<feature type="transmembrane region" description="Helical" evidence="7">
    <location>
        <begin position="141"/>
        <end position="164"/>
    </location>
</feature>
<comment type="similarity">
    <text evidence="6">Belongs to the major facilitator superfamily. Spinster (TC 2.A.1.49) family.</text>
</comment>
<keyword evidence="5 7" id="KW-0472">Membrane</keyword>
<keyword evidence="3 7" id="KW-0812">Transmembrane</keyword>
<feature type="transmembrane region" description="Helical" evidence="7">
    <location>
        <begin position="12"/>
        <end position="37"/>
    </location>
</feature>
<dbReference type="InterPro" id="IPR020846">
    <property type="entry name" value="MFS_dom"/>
</dbReference>
<feature type="transmembrane region" description="Helical" evidence="7">
    <location>
        <begin position="330"/>
        <end position="348"/>
    </location>
</feature>
<feature type="transmembrane region" description="Helical" evidence="7">
    <location>
        <begin position="85"/>
        <end position="109"/>
    </location>
</feature>
<dbReference type="InterPro" id="IPR036259">
    <property type="entry name" value="MFS_trans_sf"/>
</dbReference>
<evidence type="ECO:0000256" key="5">
    <source>
        <dbReference type="ARBA" id="ARBA00023136"/>
    </source>
</evidence>
<protein>
    <submittedName>
        <fullName evidence="9">Multiplied multi-transmembrane transporter-like protein</fullName>
    </submittedName>
</protein>
<evidence type="ECO:0000313" key="9">
    <source>
        <dbReference type="EMBL" id="KAK1444681.1"/>
    </source>
</evidence>
<dbReference type="GO" id="GO:0016020">
    <property type="term" value="C:membrane"/>
    <property type="evidence" value="ECO:0007669"/>
    <property type="project" value="UniProtKB-SubCell"/>
</dbReference>
<feature type="transmembrane region" description="Helical" evidence="7">
    <location>
        <begin position="58"/>
        <end position="79"/>
    </location>
</feature>
<accession>A0AAD8PFX2</accession>
<evidence type="ECO:0000256" key="6">
    <source>
        <dbReference type="ARBA" id="ARBA00024338"/>
    </source>
</evidence>
<feature type="transmembrane region" description="Helical" evidence="7">
    <location>
        <begin position="265"/>
        <end position="289"/>
    </location>
</feature>
<feature type="transmembrane region" description="Helical" evidence="7">
    <location>
        <begin position="170"/>
        <end position="195"/>
    </location>
</feature>
<keyword evidence="2" id="KW-0813">Transport</keyword>
<feature type="domain" description="Major facilitator superfamily (MFS) profile" evidence="8">
    <location>
        <begin position="16"/>
        <end position="445"/>
    </location>
</feature>
<dbReference type="InterPro" id="IPR011701">
    <property type="entry name" value="MFS"/>
</dbReference>
<reference evidence="9" key="1">
    <citation type="submission" date="2023-08" db="EMBL/GenBank/DDBJ databases">
        <title>Draft sequence of the Babesia gibsoni genome.</title>
        <authorList>
            <person name="Yamagishi J.Y."/>
            <person name="Xuan X.X."/>
        </authorList>
    </citation>
    <scope>NUCLEOTIDE SEQUENCE</scope>
    <source>
        <strain evidence="9">Azabu</strain>
    </source>
</reference>
<evidence type="ECO:0000313" key="10">
    <source>
        <dbReference type="Proteomes" id="UP001230268"/>
    </source>
</evidence>
<dbReference type="InterPro" id="IPR044770">
    <property type="entry name" value="MFS_spinster-like"/>
</dbReference>
<feature type="transmembrane region" description="Helical" evidence="7">
    <location>
        <begin position="233"/>
        <end position="259"/>
    </location>
</feature>
<evidence type="ECO:0000256" key="4">
    <source>
        <dbReference type="ARBA" id="ARBA00022989"/>
    </source>
</evidence>
<dbReference type="GO" id="GO:0022857">
    <property type="term" value="F:transmembrane transporter activity"/>
    <property type="evidence" value="ECO:0007669"/>
    <property type="project" value="InterPro"/>
</dbReference>
<feature type="transmembrane region" description="Helical" evidence="7">
    <location>
        <begin position="301"/>
        <end position="324"/>
    </location>
</feature>